<dbReference type="Pfam" id="PF04376">
    <property type="entry name" value="ATE_N"/>
    <property type="match status" value="1"/>
</dbReference>
<feature type="domain" description="N-end rule aminoacyl transferase C-terminal" evidence="6">
    <location>
        <begin position="109"/>
        <end position="236"/>
    </location>
</feature>
<dbReference type="HAMAP" id="MF_00689">
    <property type="entry name" value="Bpt"/>
    <property type="match status" value="1"/>
</dbReference>
<comment type="subcellular location">
    <subcellularLocation>
        <location evidence="4">Cytoplasm</location>
    </subcellularLocation>
</comment>
<accession>A0A0R0AH39</accession>
<keyword evidence="1 4" id="KW-0963">Cytoplasm</keyword>
<dbReference type="OrthoDB" id="9782022at2"/>
<evidence type="ECO:0000259" key="5">
    <source>
        <dbReference type="Pfam" id="PF04376"/>
    </source>
</evidence>
<organism evidence="7 8">
    <name type="scientific">Stenotrophomonas pictorum JCM 9942</name>
    <dbReference type="NCBI Taxonomy" id="1236960"/>
    <lineage>
        <taxon>Bacteria</taxon>
        <taxon>Pseudomonadati</taxon>
        <taxon>Pseudomonadota</taxon>
        <taxon>Gammaproteobacteria</taxon>
        <taxon>Lysobacterales</taxon>
        <taxon>Lysobacteraceae</taxon>
        <taxon>Stenotrophomonas</taxon>
    </lineage>
</organism>
<dbReference type="NCBIfam" id="NF002346">
    <property type="entry name" value="PRK01305.2-3"/>
    <property type="match status" value="1"/>
</dbReference>
<dbReference type="AlphaFoldDB" id="A0A0R0AH39"/>
<gene>
    <name evidence="4" type="primary">bpt</name>
    <name evidence="7" type="ORF">ARC78_13440</name>
</gene>
<name>A0A0R0AH39_9GAMM</name>
<dbReference type="SUPFAM" id="SSF55729">
    <property type="entry name" value="Acyl-CoA N-acyltransferases (Nat)"/>
    <property type="match status" value="1"/>
</dbReference>
<dbReference type="InterPro" id="IPR016181">
    <property type="entry name" value="Acyl_CoA_acyltransferase"/>
</dbReference>
<comment type="function">
    <text evidence="4">Functions in the N-end rule pathway of protein degradation where it conjugates Leu from its aminoacyl-tRNA to the N-termini of proteins containing an N-terminal aspartate or glutamate.</text>
</comment>
<dbReference type="InterPro" id="IPR007471">
    <property type="entry name" value="N-end_Aminoacyl_Trfase_N"/>
</dbReference>
<comment type="similarity">
    <text evidence="4">Belongs to the R-transferase family. Bpt subfamily.</text>
</comment>
<evidence type="ECO:0000256" key="3">
    <source>
        <dbReference type="ARBA" id="ARBA00023315"/>
    </source>
</evidence>
<comment type="catalytic activity">
    <reaction evidence="4">
        <text>N-terminal L-aspartyl-[protein] + L-leucyl-tRNA(Leu) = N-terminal L-leucyl-L-aspartyl-[protein] + tRNA(Leu) + H(+)</text>
        <dbReference type="Rhea" id="RHEA:50420"/>
        <dbReference type="Rhea" id="RHEA-COMP:9613"/>
        <dbReference type="Rhea" id="RHEA-COMP:9622"/>
        <dbReference type="Rhea" id="RHEA-COMP:12669"/>
        <dbReference type="Rhea" id="RHEA-COMP:12674"/>
        <dbReference type="ChEBI" id="CHEBI:15378"/>
        <dbReference type="ChEBI" id="CHEBI:64720"/>
        <dbReference type="ChEBI" id="CHEBI:78442"/>
        <dbReference type="ChEBI" id="CHEBI:78494"/>
        <dbReference type="ChEBI" id="CHEBI:133042"/>
        <dbReference type="EC" id="2.3.2.29"/>
    </reaction>
</comment>
<dbReference type="RefSeq" id="WP_054660049.1">
    <property type="nucleotide sequence ID" value="NZ_BAZI01000287.1"/>
</dbReference>
<evidence type="ECO:0000259" key="6">
    <source>
        <dbReference type="Pfam" id="PF04377"/>
    </source>
</evidence>
<protein>
    <recommendedName>
        <fullName evidence="4">Aspartate/glutamate leucyltransferase</fullName>
        <ecNumber evidence="4">2.3.2.29</ecNumber>
    </recommendedName>
</protein>
<dbReference type="NCBIfam" id="NF002342">
    <property type="entry name" value="PRK01305.1-3"/>
    <property type="match status" value="1"/>
</dbReference>
<dbReference type="InterPro" id="IPR030700">
    <property type="entry name" value="N-end_Aminoacyl_Trfase"/>
</dbReference>
<proteinExistence type="inferred from homology"/>
<dbReference type="InterPro" id="IPR007472">
    <property type="entry name" value="N-end_Aminoacyl_Trfase_C"/>
</dbReference>
<sequence>MALQGNPNEELRLFQTGEHPCGYWPDRQARDLVLDPQDARLGALYPTALGWGFRRSGDLVYRPHCAHCHACVPVRIPAERFLADRSQRRCLARNADLECRVVPAERTEEQFALYQRYLGQRHANGGMDNHGPHEFDQFLIGSWPHSRFLEVRAARIDDQRGRLLAVAVTDVTEQGLSAVYTFFDPDEQARSLGTYAILQQIAWAQREALPHLYLGYWIRGHRKMDYKRRYQPLEAYDGRRWVDFGALPDSP</sequence>
<dbReference type="Pfam" id="PF04377">
    <property type="entry name" value="ATE_C"/>
    <property type="match status" value="1"/>
</dbReference>
<dbReference type="EMBL" id="LLXS01000039">
    <property type="protein sequence ID" value="KRG39955.1"/>
    <property type="molecule type" value="Genomic_DNA"/>
</dbReference>
<keyword evidence="8" id="KW-1185">Reference proteome</keyword>
<evidence type="ECO:0000313" key="8">
    <source>
        <dbReference type="Proteomes" id="UP000050836"/>
    </source>
</evidence>
<reference evidence="7 8" key="1">
    <citation type="submission" date="2015-10" db="EMBL/GenBank/DDBJ databases">
        <title>Genome sequencing and analysis of members of genus Stenotrophomonas.</title>
        <authorList>
            <person name="Patil P.P."/>
            <person name="Midha S."/>
            <person name="Patil P.B."/>
        </authorList>
    </citation>
    <scope>NUCLEOTIDE SEQUENCE [LARGE SCALE GENOMIC DNA]</scope>
    <source>
        <strain evidence="7 8">JCM 9942</strain>
    </source>
</reference>
<evidence type="ECO:0000256" key="1">
    <source>
        <dbReference type="ARBA" id="ARBA00022490"/>
    </source>
</evidence>
<dbReference type="GO" id="GO:0004057">
    <property type="term" value="F:arginyl-tRNA--protein transferase activity"/>
    <property type="evidence" value="ECO:0007669"/>
    <property type="project" value="InterPro"/>
</dbReference>
<dbReference type="PANTHER" id="PTHR21367">
    <property type="entry name" value="ARGININE-TRNA-PROTEIN TRANSFERASE 1"/>
    <property type="match status" value="1"/>
</dbReference>
<keyword evidence="2 4" id="KW-0808">Transferase</keyword>
<comment type="caution">
    <text evidence="7">The sequence shown here is derived from an EMBL/GenBank/DDBJ whole genome shotgun (WGS) entry which is preliminary data.</text>
</comment>
<dbReference type="Proteomes" id="UP000050836">
    <property type="component" value="Unassembled WGS sequence"/>
</dbReference>
<feature type="domain" description="N-end aminoacyl transferase N-terminal" evidence="5">
    <location>
        <begin position="19"/>
        <end position="89"/>
    </location>
</feature>
<evidence type="ECO:0000256" key="2">
    <source>
        <dbReference type="ARBA" id="ARBA00022679"/>
    </source>
</evidence>
<dbReference type="GO" id="GO:0071596">
    <property type="term" value="P:ubiquitin-dependent protein catabolic process via the N-end rule pathway"/>
    <property type="evidence" value="ECO:0007669"/>
    <property type="project" value="InterPro"/>
</dbReference>
<dbReference type="GO" id="GO:0005737">
    <property type="term" value="C:cytoplasm"/>
    <property type="evidence" value="ECO:0007669"/>
    <property type="project" value="UniProtKB-SubCell"/>
</dbReference>
<evidence type="ECO:0000313" key="7">
    <source>
        <dbReference type="EMBL" id="KRG39955.1"/>
    </source>
</evidence>
<keyword evidence="3 4" id="KW-0012">Acyltransferase</keyword>
<comment type="catalytic activity">
    <reaction evidence="4">
        <text>N-terminal L-glutamyl-[protein] + L-leucyl-tRNA(Leu) = N-terminal L-leucyl-L-glutamyl-[protein] + tRNA(Leu) + H(+)</text>
        <dbReference type="Rhea" id="RHEA:50412"/>
        <dbReference type="Rhea" id="RHEA-COMP:9613"/>
        <dbReference type="Rhea" id="RHEA-COMP:9622"/>
        <dbReference type="Rhea" id="RHEA-COMP:12664"/>
        <dbReference type="Rhea" id="RHEA-COMP:12668"/>
        <dbReference type="ChEBI" id="CHEBI:15378"/>
        <dbReference type="ChEBI" id="CHEBI:64721"/>
        <dbReference type="ChEBI" id="CHEBI:78442"/>
        <dbReference type="ChEBI" id="CHEBI:78494"/>
        <dbReference type="ChEBI" id="CHEBI:133041"/>
        <dbReference type="EC" id="2.3.2.29"/>
    </reaction>
</comment>
<dbReference type="EC" id="2.3.2.29" evidence="4"/>
<dbReference type="NCBIfam" id="NF002341">
    <property type="entry name" value="PRK01305.1-1"/>
    <property type="match status" value="1"/>
</dbReference>
<dbReference type="PIRSF" id="PIRSF037208">
    <property type="entry name" value="ATE_pro_prd"/>
    <property type="match status" value="1"/>
</dbReference>
<dbReference type="InterPro" id="IPR017138">
    <property type="entry name" value="Asp_Glu_LeuTrfase"/>
</dbReference>
<evidence type="ECO:0000256" key="4">
    <source>
        <dbReference type="HAMAP-Rule" id="MF_00689"/>
    </source>
</evidence>
<dbReference type="GO" id="GO:0008914">
    <property type="term" value="F:leucyl-tRNA--protein transferase activity"/>
    <property type="evidence" value="ECO:0007669"/>
    <property type="project" value="UniProtKB-UniRule"/>
</dbReference>
<dbReference type="PANTHER" id="PTHR21367:SF1">
    <property type="entry name" value="ARGINYL-TRNA--PROTEIN TRANSFERASE 1"/>
    <property type="match status" value="1"/>
</dbReference>